<sequence length="333" mass="38485">MTDKKSTGRQLGFEAEEFAASLFEALGYVVTREVLIGGIMVDMIIERDGLWHPVEVKFFLKRVSNSTILENAVRLRQLVSVDPRLSNPILVIIGSLTAYARGWSSSNFDIRVWDYQELRNKTVELKELRQRLDMLIDPENMNTQDINTASREKREVVASSLIERLRSHEAKDGLTPTDYEKLCREVFSFLFDPFLFGFSDQHRTTDGANRFDFVCRIKSGDQFWDALQRDFRTRVILFECKNYKDKITADQIYSTERYLFTSALRTVAFLISRKGHDEGCFRAAQGAMRESGKLIILLSNKELIEMLKFEGTEDGATSFLDQHIWRFVTGLPR</sequence>
<dbReference type="InterPro" id="IPR011335">
    <property type="entry name" value="Restrct_endonuc-II-like"/>
</dbReference>
<protein>
    <recommendedName>
        <fullName evidence="3">Restriction endonuclease</fullName>
    </recommendedName>
</protein>
<accession>A0A285PCN6</accession>
<evidence type="ECO:0000313" key="2">
    <source>
        <dbReference type="Proteomes" id="UP000219439"/>
    </source>
</evidence>
<dbReference type="Proteomes" id="UP000219439">
    <property type="component" value="Unassembled WGS sequence"/>
</dbReference>
<dbReference type="AlphaFoldDB" id="A0A285PCN6"/>
<reference evidence="1 2" key="1">
    <citation type="submission" date="2017-09" db="EMBL/GenBank/DDBJ databases">
        <authorList>
            <person name="Ehlers B."/>
            <person name="Leendertz F.H."/>
        </authorList>
    </citation>
    <scope>NUCLEOTIDE SEQUENCE [LARGE SCALE GENOMIC DNA]</scope>
    <source>
        <strain evidence="1 2">DSM 18289</strain>
    </source>
</reference>
<proteinExistence type="predicted"/>
<dbReference type="RefSeq" id="WP_097153854.1">
    <property type="nucleotide sequence ID" value="NZ_OBEL01000002.1"/>
</dbReference>
<dbReference type="OrthoDB" id="6691177at2"/>
<name>A0A285PCN6_9HYPH</name>
<keyword evidence="2" id="KW-1185">Reference proteome</keyword>
<dbReference type="SUPFAM" id="SSF52980">
    <property type="entry name" value="Restriction endonuclease-like"/>
    <property type="match status" value="1"/>
</dbReference>
<evidence type="ECO:0008006" key="3">
    <source>
        <dbReference type="Google" id="ProtNLM"/>
    </source>
</evidence>
<dbReference type="EMBL" id="OBEL01000002">
    <property type="protein sequence ID" value="SNZ19510.1"/>
    <property type="molecule type" value="Genomic_DNA"/>
</dbReference>
<evidence type="ECO:0000313" key="1">
    <source>
        <dbReference type="EMBL" id="SNZ19510.1"/>
    </source>
</evidence>
<organism evidence="1 2">
    <name type="scientific">Cohaesibacter gelatinilyticus</name>
    <dbReference type="NCBI Taxonomy" id="372072"/>
    <lineage>
        <taxon>Bacteria</taxon>
        <taxon>Pseudomonadati</taxon>
        <taxon>Pseudomonadota</taxon>
        <taxon>Alphaproteobacteria</taxon>
        <taxon>Hyphomicrobiales</taxon>
        <taxon>Cohaesibacteraceae</taxon>
    </lineage>
</organism>
<gene>
    <name evidence="1" type="ORF">SAMN06265368_2599</name>
</gene>